<dbReference type="PRINTS" id="PR00702">
    <property type="entry name" value="ACRIFLAVINRP"/>
</dbReference>
<proteinExistence type="predicted"/>
<dbReference type="GO" id="GO:0042910">
    <property type="term" value="F:xenobiotic transmembrane transporter activity"/>
    <property type="evidence" value="ECO:0007669"/>
    <property type="project" value="TreeGrafter"/>
</dbReference>
<dbReference type="Gene3D" id="3.30.70.1320">
    <property type="entry name" value="Multidrug efflux transporter AcrB pore domain like"/>
    <property type="match status" value="1"/>
</dbReference>
<sequence>MPSNSPTHFNPISWMIHHGVAPHLLMLLLILGGLVMSLMIRKEYMPETTLDSVSVMVSYPGAAPNEIEPSIAIPVEDVVSNVEGIKSTRTYIRNGFLRVRCELEASANGQKVYQDVQQEINRITSFPSGIEKPIVRLDQRVVDVMEIVVHADLDKFDIKRLAEQLQGRLLDSPYISQVALRGVRSEEIHVEVSQLTLQSYGLTLEQVSGLIRRSVVEQSAGKVKTNEGDIVVVIDERRYWAEELAKLPIIVDADGDQLLLGDIATVSEGFADERNLVTYEGQLSAQLKIYRVGNQSPTDIANSVKEMWPELEALLPPNAGLAIVDDDATNYQKRLTLLLTNAFMGLILVLIVMSLFLEFKLAFWVVAGIPSSFLGAILFMPSFDVSINMVSMFGFIIALGIVVDDAIIAGENIYSHRQEGMSYFDAAVLGAKEVAKPLTFAILTNIVAFLPLLLLPGSMKLLFGAIPIVVVLCFLVSWVEALFILPSHLASIKDRKPGRFMVLVNKCRAVCTNGLETLITQHYLPLLKKCLAWPALTLSLAVLSFGLVLSYAMSGKMGFSLYPQMDGRWVKANFEISQSEPMEKALALREKLEQSASEMLEKNNASDILVATRSIISDTGVEVALLLVESEEREYSTQDVRQWWRESAKELGAFGKLRFSGARRGSSEVAESSLTLNIEHTDTQTLMLASQDAREYLTNIESVVSTVISLEEGKPQWKLKLNENGRALGLKAADLGAQMRAALYGSRAQRQHRLSNQVTTLVRLPENERANANTIENIMIRTTGGGYAPLGSVAEIEKVLSPGSIFRRDGKRIEKVGADIEPEEAIPAVQASVQDNLVDELELRYPGLKVQFGGNQQKIADSVSSLELGTGFALSMIYILLAIAFRSYEQPLLIMAIIPFGAIGAILGHMVLGFGLSVVSLMGMLALAGVVVNDSLILVEYANKRLAKGDDAHTAIVTACQRRFRPIILTTLTTFGGLAPMVFETSRQAQFVVPMAVSLGFGILFTTIICLLVLPSLFIVFNKEPIPKVNPVVIEN</sequence>
<gene>
    <name evidence="2" type="ORF">GLIP_3950</name>
</gene>
<feature type="transmembrane region" description="Helical" evidence="1">
    <location>
        <begin position="20"/>
        <end position="40"/>
    </location>
</feature>
<dbReference type="RefSeq" id="WP_008846363.1">
    <property type="nucleotide sequence ID" value="NZ_BAEN01000076.1"/>
</dbReference>
<organism evidence="2 3">
    <name type="scientific">Aliiglaciecola lipolytica E3</name>
    <dbReference type="NCBI Taxonomy" id="1127673"/>
    <lineage>
        <taxon>Bacteria</taxon>
        <taxon>Pseudomonadati</taxon>
        <taxon>Pseudomonadota</taxon>
        <taxon>Gammaproteobacteria</taxon>
        <taxon>Alteromonadales</taxon>
        <taxon>Alteromonadaceae</taxon>
        <taxon>Aliiglaciecola</taxon>
    </lineage>
</organism>
<keyword evidence="1" id="KW-0812">Transmembrane</keyword>
<dbReference type="Pfam" id="PF00873">
    <property type="entry name" value="ACR_tran"/>
    <property type="match status" value="1"/>
</dbReference>
<feature type="transmembrane region" description="Helical" evidence="1">
    <location>
        <begin position="335"/>
        <end position="355"/>
    </location>
</feature>
<feature type="transmembrane region" description="Helical" evidence="1">
    <location>
        <begin position="434"/>
        <end position="454"/>
    </location>
</feature>
<dbReference type="STRING" id="1127673.GLIP_3950"/>
<protein>
    <submittedName>
        <fullName evidence="2">Uncharacterized protein</fullName>
    </submittedName>
</protein>
<feature type="transmembrane region" description="Helical" evidence="1">
    <location>
        <begin position="461"/>
        <end position="485"/>
    </location>
</feature>
<dbReference type="Gene3D" id="3.30.2090.10">
    <property type="entry name" value="Multidrug efflux transporter AcrB TolC docking domain, DN and DC subdomains"/>
    <property type="match status" value="2"/>
</dbReference>
<dbReference type="InterPro" id="IPR001036">
    <property type="entry name" value="Acrflvin-R"/>
</dbReference>
<keyword evidence="1" id="KW-1133">Transmembrane helix</keyword>
<feature type="transmembrane region" description="Helical" evidence="1">
    <location>
        <begin position="964"/>
        <end position="983"/>
    </location>
</feature>
<feature type="transmembrane region" description="Helical" evidence="1">
    <location>
        <begin position="918"/>
        <end position="943"/>
    </location>
</feature>
<dbReference type="Gene3D" id="3.30.70.1430">
    <property type="entry name" value="Multidrug efflux transporter AcrB pore domain"/>
    <property type="match status" value="2"/>
</dbReference>
<dbReference type="Gene3D" id="3.30.70.1440">
    <property type="entry name" value="Multidrug efflux transporter AcrB pore domain"/>
    <property type="match status" value="1"/>
</dbReference>
<dbReference type="Gene3D" id="1.20.1640.10">
    <property type="entry name" value="Multidrug efflux transporter AcrB transmembrane domain"/>
    <property type="match status" value="2"/>
</dbReference>
<name>K6XY20_9ALTE</name>
<dbReference type="OrthoDB" id="5287122at2"/>
<accession>K6XY20</accession>
<feature type="transmembrane region" description="Helical" evidence="1">
    <location>
        <begin position="892"/>
        <end position="912"/>
    </location>
</feature>
<feature type="transmembrane region" description="Helical" evidence="1">
    <location>
        <begin position="995"/>
        <end position="1021"/>
    </location>
</feature>
<dbReference type="PANTHER" id="PTHR32063">
    <property type="match status" value="1"/>
</dbReference>
<feature type="transmembrane region" description="Helical" evidence="1">
    <location>
        <begin position="531"/>
        <end position="552"/>
    </location>
</feature>
<dbReference type="SUPFAM" id="SSF82693">
    <property type="entry name" value="Multidrug efflux transporter AcrB pore domain, PN1, PN2, PC1 and PC2 subdomains"/>
    <property type="match status" value="2"/>
</dbReference>
<dbReference type="PANTHER" id="PTHR32063:SF33">
    <property type="entry name" value="RND SUPERFAMILY EFFLUX PUMP PERMEASE COMPONENT"/>
    <property type="match status" value="1"/>
</dbReference>
<evidence type="ECO:0000313" key="3">
    <source>
        <dbReference type="Proteomes" id="UP000006334"/>
    </source>
</evidence>
<dbReference type="GO" id="GO:0005886">
    <property type="term" value="C:plasma membrane"/>
    <property type="evidence" value="ECO:0007669"/>
    <property type="project" value="TreeGrafter"/>
</dbReference>
<dbReference type="AlphaFoldDB" id="K6XY20"/>
<dbReference type="Proteomes" id="UP000006334">
    <property type="component" value="Unassembled WGS sequence"/>
</dbReference>
<comment type="caution">
    <text evidence="2">The sequence shown here is derived from an EMBL/GenBank/DDBJ whole genome shotgun (WGS) entry which is preliminary data.</text>
</comment>
<reference evidence="2 3" key="1">
    <citation type="journal article" date="2017" name="Antonie Van Leeuwenhoek">
        <title>Rhizobium rhizosphaerae sp. nov., a novel species isolated from rice rhizosphere.</title>
        <authorList>
            <person name="Zhao J.J."/>
            <person name="Zhang J."/>
            <person name="Zhang R.J."/>
            <person name="Zhang C.W."/>
            <person name="Yin H.Q."/>
            <person name="Zhang X.X."/>
        </authorList>
    </citation>
    <scope>NUCLEOTIDE SEQUENCE [LARGE SCALE GENOMIC DNA]</scope>
    <source>
        <strain evidence="2 3">E3</strain>
    </source>
</reference>
<feature type="transmembrane region" description="Helical" evidence="1">
    <location>
        <begin position="361"/>
        <end position="380"/>
    </location>
</feature>
<dbReference type="SUPFAM" id="SSF82866">
    <property type="entry name" value="Multidrug efflux transporter AcrB transmembrane domain"/>
    <property type="match status" value="2"/>
</dbReference>
<evidence type="ECO:0000313" key="2">
    <source>
        <dbReference type="EMBL" id="GAC16561.1"/>
    </source>
</evidence>
<dbReference type="EMBL" id="BAEN01000076">
    <property type="protein sequence ID" value="GAC16561.1"/>
    <property type="molecule type" value="Genomic_DNA"/>
</dbReference>
<keyword evidence="3" id="KW-1185">Reference proteome</keyword>
<dbReference type="SUPFAM" id="SSF82714">
    <property type="entry name" value="Multidrug efflux transporter AcrB TolC docking domain, DN and DC subdomains"/>
    <property type="match status" value="2"/>
</dbReference>
<evidence type="ECO:0000256" key="1">
    <source>
        <dbReference type="SAM" id="Phobius"/>
    </source>
</evidence>
<dbReference type="InterPro" id="IPR027463">
    <property type="entry name" value="AcrB_DN_DC_subdom"/>
</dbReference>
<dbReference type="eggNOG" id="COG0841">
    <property type="taxonomic scope" value="Bacteria"/>
</dbReference>
<keyword evidence="1" id="KW-0472">Membrane</keyword>